<reference evidence="1" key="1">
    <citation type="submission" date="2020-01" db="EMBL/GenBank/DDBJ databases">
        <authorList>
            <person name="Mishra B."/>
        </authorList>
    </citation>
    <scope>NUCLEOTIDE SEQUENCE [LARGE SCALE GENOMIC DNA]</scope>
</reference>
<dbReference type="AlphaFoldDB" id="A0A6D2JCM6"/>
<evidence type="ECO:0000313" key="2">
    <source>
        <dbReference type="Proteomes" id="UP000467841"/>
    </source>
</evidence>
<dbReference type="EMBL" id="CACVBM020001175">
    <property type="protein sequence ID" value="CAA7037473.1"/>
    <property type="molecule type" value="Genomic_DNA"/>
</dbReference>
<comment type="caution">
    <text evidence="1">The sequence shown here is derived from an EMBL/GenBank/DDBJ whole genome shotgun (WGS) entry which is preliminary data.</text>
</comment>
<gene>
    <name evidence="1" type="ORF">MERR_LOCUS24708</name>
</gene>
<accession>A0A6D2JCM6</accession>
<name>A0A6D2JCM6_9BRAS</name>
<sequence>MPYLNEGGSKSGEGDRRSFQKAMEKNGCKSWSCGRILKLDGEAACLRETEEGALKRLHNNRKEVDNEILRTVYTDSWRRCGEEDPHKEAVTELTVDMKMSHVCNVNETLKQQRGCLPQRKMEQK</sequence>
<keyword evidence="2" id="KW-1185">Reference proteome</keyword>
<protein>
    <submittedName>
        <fullName evidence="1">Uncharacterized protein</fullName>
    </submittedName>
</protein>
<evidence type="ECO:0000313" key="1">
    <source>
        <dbReference type="EMBL" id="CAA7037473.1"/>
    </source>
</evidence>
<organism evidence="1 2">
    <name type="scientific">Microthlaspi erraticum</name>
    <dbReference type="NCBI Taxonomy" id="1685480"/>
    <lineage>
        <taxon>Eukaryota</taxon>
        <taxon>Viridiplantae</taxon>
        <taxon>Streptophyta</taxon>
        <taxon>Embryophyta</taxon>
        <taxon>Tracheophyta</taxon>
        <taxon>Spermatophyta</taxon>
        <taxon>Magnoliopsida</taxon>
        <taxon>eudicotyledons</taxon>
        <taxon>Gunneridae</taxon>
        <taxon>Pentapetalae</taxon>
        <taxon>rosids</taxon>
        <taxon>malvids</taxon>
        <taxon>Brassicales</taxon>
        <taxon>Brassicaceae</taxon>
        <taxon>Coluteocarpeae</taxon>
        <taxon>Microthlaspi</taxon>
    </lineage>
</organism>
<dbReference type="Proteomes" id="UP000467841">
    <property type="component" value="Unassembled WGS sequence"/>
</dbReference>
<proteinExistence type="predicted"/>